<evidence type="ECO:0000256" key="7">
    <source>
        <dbReference type="ARBA" id="ARBA00023315"/>
    </source>
</evidence>
<dbReference type="Pfam" id="PF00109">
    <property type="entry name" value="ketoacyl-synt"/>
    <property type="match status" value="1"/>
</dbReference>
<dbReference type="PANTHER" id="PTHR43775:SF51">
    <property type="entry name" value="INACTIVE PHENOLPHTHIOCEROL SYNTHESIS POLYKETIDE SYNTHASE TYPE I PKS1-RELATED"/>
    <property type="match status" value="1"/>
</dbReference>
<dbReference type="InterPro" id="IPR042104">
    <property type="entry name" value="PKS_dehydratase_sf"/>
</dbReference>
<evidence type="ECO:0000256" key="3">
    <source>
        <dbReference type="ARBA" id="ARBA00022553"/>
    </source>
</evidence>
<dbReference type="SUPFAM" id="SSF55048">
    <property type="entry name" value="Probable ACP-binding domain of malonyl-CoA ACP transacylase"/>
    <property type="match status" value="1"/>
</dbReference>
<keyword evidence="7" id="KW-0012">Acyltransferase</keyword>
<accession>A0ABT6VWG8</accession>
<dbReference type="RefSeq" id="WP_271323069.1">
    <property type="nucleotide sequence ID" value="NZ_JAAGKO020000007.1"/>
</dbReference>
<dbReference type="Pfam" id="PF21089">
    <property type="entry name" value="PKS_DH_N"/>
    <property type="match status" value="1"/>
</dbReference>
<dbReference type="SMART" id="SM00825">
    <property type="entry name" value="PKS_KS"/>
    <property type="match status" value="1"/>
</dbReference>
<feature type="region of interest" description="N-terminal hotdog fold" evidence="8">
    <location>
        <begin position="928"/>
        <end position="1063"/>
    </location>
</feature>
<dbReference type="SMART" id="SM00823">
    <property type="entry name" value="PKS_PP"/>
    <property type="match status" value="1"/>
</dbReference>
<dbReference type="InterPro" id="IPR020807">
    <property type="entry name" value="PKS_DH"/>
</dbReference>
<dbReference type="InterPro" id="IPR057326">
    <property type="entry name" value="KR_dom"/>
</dbReference>
<dbReference type="InterPro" id="IPR049900">
    <property type="entry name" value="PKS_mFAS_DH"/>
</dbReference>
<dbReference type="Gene3D" id="1.10.1200.10">
    <property type="entry name" value="ACP-like"/>
    <property type="match status" value="1"/>
</dbReference>
<dbReference type="InterPro" id="IPR050091">
    <property type="entry name" value="PKS_NRPS_Biosynth_Enz"/>
</dbReference>
<dbReference type="PROSITE" id="PS50075">
    <property type="entry name" value="CARRIER"/>
    <property type="match status" value="1"/>
</dbReference>
<dbReference type="InterPro" id="IPR049552">
    <property type="entry name" value="PKS_DH_N"/>
</dbReference>
<keyword evidence="3" id="KW-0597">Phosphoprotein</keyword>
<evidence type="ECO:0000313" key="13">
    <source>
        <dbReference type="Proteomes" id="UP001156398"/>
    </source>
</evidence>
<evidence type="ECO:0000256" key="4">
    <source>
        <dbReference type="ARBA" id="ARBA00022679"/>
    </source>
</evidence>
<dbReference type="Gene3D" id="3.30.70.3290">
    <property type="match status" value="1"/>
</dbReference>
<dbReference type="InterPro" id="IPR001227">
    <property type="entry name" value="Ac_transferase_dom_sf"/>
</dbReference>
<comment type="pathway">
    <text evidence="1">Antibiotic biosynthesis.</text>
</comment>
<dbReference type="SMART" id="SM00822">
    <property type="entry name" value="PKS_KR"/>
    <property type="match status" value="1"/>
</dbReference>
<feature type="region of interest" description="C-terminal hotdog fold" evidence="8">
    <location>
        <begin position="1085"/>
        <end position="1221"/>
    </location>
</feature>
<dbReference type="SUPFAM" id="SSF53901">
    <property type="entry name" value="Thiolase-like"/>
    <property type="match status" value="1"/>
</dbReference>
<evidence type="ECO:0000256" key="6">
    <source>
        <dbReference type="ARBA" id="ARBA00023268"/>
    </source>
</evidence>
<dbReference type="PROSITE" id="PS00012">
    <property type="entry name" value="PHOSPHOPANTETHEINE"/>
    <property type="match status" value="1"/>
</dbReference>
<keyword evidence="4" id="KW-0808">Transferase</keyword>
<sequence length="1920" mass="201479">MPRETVEPLERAEDVGNAEESVERLLLEKYEPIAVVGMGLRFPGGCDTPESFEEFLREGRSGIRPLPQDRWDAQRFVPQGPDDKGRIRTSGGGFLDRIDLFDAPFFNISPKEAQYIDPQQRMLLETAWHALEDANIDPARLRRGNGGVYVGASSIDYALELDTLPYEELDGHLASGITLFPLSGRLSYFLGWRGPSVSVDTACSSSLCALHMAVQGLRRGECDIALAGGVNALHSPRIMVMFSHGRMLAPDGLCKTFDDAADGYVRAEGCGMVVLKRLSDAERDGDTVLALVRGTAIGQDGDSAGLTVPNGPAQELTIRRALAASRLTPGDIQYVEAHGTGTPLGDPIELGAISDVFARSHTRQRPVLVGSVKTNLGHMEPASGIVGVIKSVLQLRGATVYPHLNLTVPSTRIPWDNLPVSVPTRCVAWPGEGTRRAVVNSFGFAGTIAAAVLEQAPDRPLAPAPGEDLPALGLFTVSGKNEPALRAQIETYRRHLEERPNADIARLCYTANVGRSHFAHRLAGPVTDRASLLRLLDAGPAGLKPAASQPRKTGFLFSGQGSQYAGMGADLYRAFPVFRDQVDACDRLFAAHLPVSVRSLLLAGDRPGVAGGDPVDRALIDRTEYTQPALFTLEYALARLWMSWGVRPSVLIGHSIGEVTAAAVAGLFSLQDAVTLVAVRGRLMQSVTEPGGMVAVGAPAAEVEPLIARYPGLALAGVNAPAQCVVSGAREPLEKLAARLREDGLRAEPLAVSHAFHSPLMAEVFEEFRAAIADITFRQPSIAMVSNISGKVARFAQIATPDYWVRHIGEPVRFLDGIRAVAQRGRHVLVEVGPSSALTALARQCLPVEDHVWITSLRRRAAGTGAGTVLRGLADLYGAGLAVDWPGVHRGRELRTVPLPGYAFQRRRHWLPSTATAGGGTGSGPAVHPLLGRETTAAAGPDAGTAPASATREFVTELTCGSPAWPAGVTGPDGVPVLPAAAYVELLLALADALDGHTRAGLRDLALKAPLAGAAGTGAVLRTRVTPGPGGTAAVQVVSTDPGDPATERLHATAVLERGVPAPGHDGPDTAPGLLALAMYPPAAEDRADGADVHTDLASVGREPAAPRGVICVVRHAGDAVTAEVTCRPASAVELLPPDVLDSALRAVAVLEPGGPALTAVRFGRVRLLKKPRGAVLRVAARTRPAGRGGRYADVLLVEDGVPVAELTGVELAPPAYDGSAFLHRVGWLRRDLPAGRDEREHVLLAVSGGDRFAGAAGERLAADGVRVVALAGPDLLPAALADTAATDVCWCWTCPDGPMSAAGLRAEFELNFRELLAVIAALTAADAARPPRLWVVSEGAQQVPGDRSRAGGRIAAAALSGFVHSLLNEQPTVRATLVDLAAGTDAAVLAAELRAPDTGEYQIAHRGGLRYVRRVLAGSAVPPGPGGFEVRTGEDVPVAADDAPPAGGQVRVRVEVARLTAGEPGPVRGSQALGTVEAAGPDQAYRVGERVRVTGPGTLRSTVTVAASALAPAAPREFLAADRDTYGLDELDEALERLADRPAVAVRLPAGPAPARPVPVRADRAYLVSGGLGGLGLVTAGKLADLGARHLVLLGRSGRPADDAAAQALAALSRRARVTVLRADVASADDMARVADRLRAQPVPVGGIVHAAGTDGTGLIADLTWQDIDAQLGAQAYGGWLLHELSLDMPELDFFVVHSSLSAVIGGATQAHYAAAFAFLDALMAWRRGLGLPGLSVNWGAWGRVGMSARLGEDLGRELRRSGIRLFSPVRALRELTALLCAPGGEQWIGGELDWAALAPKLLDNALYSRVVRHRDEDAGPRYDVVALLAKPDAERLAEIGALVLAGVATALHEEDPGRLDLDTPFVGLGLDSLMALELRSGLEALLRVPLPAGLTFDHPSPQHVAEFIDARLTAARGA</sequence>
<evidence type="ECO:0000259" key="11">
    <source>
        <dbReference type="PROSITE" id="PS52019"/>
    </source>
</evidence>
<dbReference type="Gene3D" id="3.40.50.720">
    <property type="entry name" value="NAD(P)-binding Rossmann-like Domain"/>
    <property type="match status" value="2"/>
</dbReference>
<keyword evidence="5" id="KW-0045">Antibiotic biosynthesis</keyword>
<dbReference type="SMART" id="SM00827">
    <property type="entry name" value="PKS_AT"/>
    <property type="match status" value="1"/>
</dbReference>
<dbReference type="InterPro" id="IPR003965">
    <property type="entry name" value="Fatty_acid_synthase"/>
</dbReference>
<keyword evidence="6" id="KW-0511">Multifunctional enzyme</keyword>
<dbReference type="InterPro" id="IPR009081">
    <property type="entry name" value="PP-bd_ACP"/>
</dbReference>
<evidence type="ECO:0000256" key="5">
    <source>
        <dbReference type="ARBA" id="ARBA00023194"/>
    </source>
</evidence>
<evidence type="ECO:0000259" key="10">
    <source>
        <dbReference type="PROSITE" id="PS52004"/>
    </source>
</evidence>
<evidence type="ECO:0000256" key="2">
    <source>
        <dbReference type="ARBA" id="ARBA00022450"/>
    </source>
</evidence>
<name>A0ABT6VWG8_9ACTN</name>
<dbReference type="InterPro" id="IPR020841">
    <property type="entry name" value="PKS_Beta-ketoAc_synthase_dom"/>
</dbReference>
<comment type="caution">
    <text evidence="8">Lacks conserved residue(s) required for the propagation of feature annotation.</text>
</comment>
<dbReference type="Gene3D" id="3.40.366.10">
    <property type="entry name" value="Malonyl-Coenzyme A Acyl Carrier Protein, domain 2"/>
    <property type="match status" value="1"/>
</dbReference>
<dbReference type="InterPro" id="IPR014031">
    <property type="entry name" value="Ketoacyl_synth_C"/>
</dbReference>
<dbReference type="Gene3D" id="3.40.47.10">
    <property type="match status" value="1"/>
</dbReference>
<dbReference type="Pfam" id="PF00698">
    <property type="entry name" value="Acyl_transf_1"/>
    <property type="match status" value="1"/>
</dbReference>
<keyword evidence="2" id="KW-0596">Phosphopantetheine</keyword>
<dbReference type="SMART" id="SM00826">
    <property type="entry name" value="PKS_DH"/>
    <property type="match status" value="1"/>
</dbReference>
<dbReference type="SUPFAM" id="SSF47336">
    <property type="entry name" value="ACP-like"/>
    <property type="match status" value="1"/>
</dbReference>
<dbReference type="EMBL" id="JAAGKO020000007">
    <property type="protein sequence ID" value="MDI5962485.1"/>
    <property type="molecule type" value="Genomic_DNA"/>
</dbReference>
<dbReference type="InterPro" id="IPR006162">
    <property type="entry name" value="Ppantetheine_attach_site"/>
</dbReference>
<proteinExistence type="predicted"/>
<feature type="domain" description="PKS/mFAS DH" evidence="11">
    <location>
        <begin position="928"/>
        <end position="1221"/>
    </location>
</feature>
<dbReference type="Pfam" id="PF22621">
    <property type="entry name" value="CurL-like_PKS_C"/>
    <property type="match status" value="1"/>
</dbReference>
<dbReference type="PRINTS" id="PR01483">
    <property type="entry name" value="FASYNTHASE"/>
</dbReference>
<dbReference type="PROSITE" id="PS00606">
    <property type="entry name" value="KS3_1"/>
    <property type="match status" value="1"/>
</dbReference>
<dbReference type="Proteomes" id="UP001156398">
    <property type="component" value="Unassembled WGS sequence"/>
</dbReference>
<dbReference type="Pfam" id="PF00550">
    <property type="entry name" value="PP-binding"/>
    <property type="match status" value="1"/>
</dbReference>
<dbReference type="SUPFAM" id="SSF52151">
    <property type="entry name" value="FabD/lysophospholipase-like"/>
    <property type="match status" value="1"/>
</dbReference>
<dbReference type="InterPro" id="IPR036736">
    <property type="entry name" value="ACP-like_sf"/>
</dbReference>
<dbReference type="Gene3D" id="3.10.129.110">
    <property type="entry name" value="Polyketide synthase dehydratase"/>
    <property type="match status" value="1"/>
</dbReference>
<dbReference type="Pfam" id="PF08659">
    <property type="entry name" value="KR"/>
    <property type="match status" value="1"/>
</dbReference>
<dbReference type="Pfam" id="PF02801">
    <property type="entry name" value="Ketoacyl-synt_C"/>
    <property type="match status" value="1"/>
</dbReference>
<comment type="caution">
    <text evidence="12">The sequence shown here is derived from an EMBL/GenBank/DDBJ whole genome shotgun (WGS) entry which is preliminary data.</text>
</comment>
<dbReference type="InterPro" id="IPR014043">
    <property type="entry name" value="Acyl_transferase_dom"/>
</dbReference>
<dbReference type="InterPro" id="IPR016036">
    <property type="entry name" value="Malonyl_transacylase_ACP-bd"/>
</dbReference>
<feature type="domain" description="Carrier" evidence="9">
    <location>
        <begin position="1839"/>
        <end position="1914"/>
    </location>
</feature>
<dbReference type="InterPro" id="IPR014030">
    <property type="entry name" value="Ketoacyl_synth_N"/>
</dbReference>
<organism evidence="12 13">
    <name type="scientific">Streptantibioticus silvisoli</name>
    <dbReference type="NCBI Taxonomy" id="2705255"/>
    <lineage>
        <taxon>Bacteria</taxon>
        <taxon>Bacillati</taxon>
        <taxon>Actinomycetota</taxon>
        <taxon>Actinomycetes</taxon>
        <taxon>Kitasatosporales</taxon>
        <taxon>Streptomycetaceae</taxon>
        <taxon>Streptantibioticus</taxon>
    </lineage>
</organism>
<dbReference type="InterPro" id="IPR020806">
    <property type="entry name" value="PKS_PP-bd"/>
</dbReference>
<dbReference type="CDD" id="cd00833">
    <property type="entry name" value="PKS"/>
    <property type="match status" value="1"/>
</dbReference>
<dbReference type="PROSITE" id="PS52019">
    <property type="entry name" value="PKS_MFAS_DH"/>
    <property type="match status" value="1"/>
</dbReference>
<dbReference type="PROSITE" id="PS52004">
    <property type="entry name" value="KS3_2"/>
    <property type="match status" value="1"/>
</dbReference>
<gene>
    <name evidence="12" type="ORF">POF43_007115</name>
</gene>
<dbReference type="SMART" id="SM01294">
    <property type="entry name" value="PKS_PP_betabranch"/>
    <property type="match status" value="1"/>
</dbReference>
<evidence type="ECO:0000256" key="8">
    <source>
        <dbReference type="PROSITE-ProRule" id="PRU01363"/>
    </source>
</evidence>
<evidence type="ECO:0000256" key="1">
    <source>
        <dbReference type="ARBA" id="ARBA00004792"/>
    </source>
</evidence>
<dbReference type="InterPro" id="IPR036291">
    <property type="entry name" value="NAD(P)-bd_dom_sf"/>
</dbReference>
<dbReference type="InterPro" id="IPR016039">
    <property type="entry name" value="Thiolase-like"/>
</dbReference>
<dbReference type="InterPro" id="IPR013968">
    <property type="entry name" value="PKS_KR"/>
</dbReference>
<evidence type="ECO:0000313" key="12">
    <source>
        <dbReference type="EMBL" id="MDI5962485.1"/>
    </source>
</evidence>
<dbReference type="SUPFAM" id="SSF51735">
    <property type="entry name" value="NAD(P)-binding Rossmann-fold domains"/>
    <property type="match status" value="2"/>
</dbReference>
<reference evidence="12 13" key="1">
    <citation type="submission" date="2023-05" db="EMBL/GenBank/DDBJ databases">
        <title>Streptantibioticus silvisoli sp. nov., acidotolerant actinomycetes 1 from pine litter.</title>
        <authorList>
            <person name="Swiecimska M."/>
            <person name="Golinska P."/>
            <person name="Sangal V."/>
            <person name="Wachnowicz B."/>
            <person name="Goodfellow M."/>
        </authorList>
    </citation>
    <scope>NUCLEOTIDE SEQUENCE [LARGE SCALE GENOMIC DNA]</scope>
    <source>
        <strain evidence="12 13">SL54</strain>
    </source>
</reference>
<dbReference type="InterPro" id="IPR018201">
    <property type="entry name" value="Ketoacyl_synth_AS"/>
</dbReference>
<keyword evidence="13" id="KW-1185">Reference proteome</keyword>
<dbReference type="PANTHER" id="PTHR43775">
    <property type="entry name" value="FATTY ACID SYNTHASE"/>
    <property type="match status" value="1"/>
</dbReference>
<feature type="domain" description="Ketosynthase family 3 (KS3)" evidence="10">
    <location>
        <begin position="30"/>
        <end position="455"/>
    </location>
</feature>
<protein>
    <submittedName>
        <fullName evidence="12">SDR family NAD(P)-dependent oxidoreductase</fullName>
    </submittedName>
</protein>
<evidence type="ECO:0000259" key="9">
    <source>
        <dbReference type="PROSITE" id="PS50075"/>
    </source>
</evidence>
<dbReference type="InterPro" id="IPR016035">
    <property type="entry name" value="Acyl_Trfase/lysoPLipase"/>
</dbReference>